<reference evidence="3 4" key="1">
    <citation type="submission" date="2018-07" db="EMBL/GenBank/DDBJ databases">
        <title>The complete nuclear genome of the prasinophyte Chloropicon primus (CCMP1205).</title>
        <authorList>
            <person name="Pombert J.-F."/>
            <person name="Otis C."/>
            <person name="Turmel M."/>
            <person name="Lemieux C."/>
        </authorList>
    </citation>
    <scope>NUCLEOTIDE SEQUENCE [LARGE SCALE GENOMIC DNA]</scope>
    <source>
        <strain evidence="3 4">CCMP1205</strain>
    </source>
</reference>
<feature type="transmembrane region" description="Helical" evidence="2">
    <location>
        <begin position="232"/>
        <end position="251"/>
    </location>
</feature>
<dbReference type="OrthoDB" id="197432at2759"/>
<accession>A0A5B8MKD8</accession>
<name>A0A5B8MKD8_9CHLO</name>
<dbReference type="EMBL" id="CP031036">
    <property type="protein sequence ID" value="QDZ19832.1"/>
    <property type="molecule type" value="Genomic_DNA"/>
</dbReference>
<feature type="transmembrane region" description="Helical" evidence="2">
    <location>
        <begin position="160"/>
        <end position="178"/>
    </location>
</feature>
<gene>
    <name evidence="3" type="ORF">A3770_03p23500</name>
</gene>
<dbReference type="PANTHER" id="PTHR16214">
    <property type="entry name" value="TRANSMEMBRANE PROTEIN 260"/>
    <property type="match status" value="1"/>
</dbReference>
<keyword evidence="4" id="KW-1185">Reference proteome</keyword>
<dbReference type="InterPro" id="IPR052724">
    <property type="entry name" value="GT117_domain-containing"/>
</dbReference>
<feature type="transmembrane region" description="Helical" evidence="2">
    <location>
        <begin position="37"/>
        <end position="60"/>
    </location>
</feature>
<evidence type="ECO:0000313" key="4">
    <source>
        <dbReference type="Proteomes" id="UP000316726"/>
    </source>
</evidence>
<organism evidence="3 4">
    <name type="scientific">Chloropicon primus</name>
    <dbReference type="NCBI Taxonomy" id="1764295"/>
    <lineage>
        <taxon>Eukaryota</taxon>
        <taxon>Viridiplantae</taxon>
        <taxon>Chlorophyta</taxon>
        <taxon>Chloropicophyceae</taxon>
        <taxon>Chloropicales</taxon>
        <taxon>Chloropicaceae</taxon>
        <taxon>Chloropicon</taxon>
    </lineage>
</organism>
<feature type="transmembrane region" description="Helical" evidence="2">
    <location>
        <begin position="335"/>
        <end position="354"/>
    </location>
</feature>
<feature type="region of interest" description="Disordered" evidence="1">
    <location>
        <begin position="1"/>
        <end position="31"/>
    </location>
</feature>
<protein>
    <recommendedName>
        <fullName evidence="5">DUF2723 domain-containing protein</fullName>
    </recommendedName>
</protein>
<dbReference type="PANTHER" id="PTHR16214:SF3">
    <property type="entry name" value="TRANSMEMBRANE PROTEIN 260"/>
    <property type="match status" value="1"/>
</dbReference>
<dbReference type="Pfam" id="PF11028">
    <property type="entry name" value="TMEM260-like"/>
    <property type="match status" value="1"/>
</dbReference>
<sequence>MAFDRKGAKGGKRGEGKGRGKGGDNADRSEGEKSLPWLWSFVVFGIHLVVYAGTLFPSISGGDATELVFNACQLSVPHPPGYPLFTMIEWVFIKALGAMGKNPAYCANLAAAFLGALAVFFLFLTVAEITDGDLASAVVASVIFGSSRLVWMYSIQAEVFSLNNLFACALFFLTARYARPGDKAGRKGLAYFGSFLCGLALTNQHTIVFYVVTCVCFVYWQGFKTLFTPRCSLILAAAFLAGLSPYAYLFLAPGFGEPGSWGDTSTVGGFLTHLLRREYGTFRLFSGNDAQDNNLLLGLARYWEAATSEDYGLAAFLAGVGVVLGSFCHKRSRAGIACVFFAFCFYTVTFHYLANLPLSSELHLGVHARFWMQSHVGLHILAGAGISCVFKAAGSFAGSKRVLDQATLLPLSMLLVAILFGSKYKTMDESENYIIYNAFRDILGTFPQGSKVIVKGDLFTNSIRYLQRCENFRRDVELVDQAMLTYEWFVRVQSKNFPSFTWPGTHYHPFQETSFSMHELLRANHRGKEDPVFMLGGWNPQDPTVPGQYQLVPWGFADLVAPRHDPYERWGGSIWSWYEECAALRPGAVDLPSHFEGDRWEAVVHSDATDIPAKEAVNFLNYALANGDDLRALEKAEEMMSDHIGAGLGIKPHHYRNLGITRNRLMTHPEHNNAEMYDKTREAFRTYLDLADAAEEAVHEREAIEQVLQYEPRPL</sequence>
<evidence type="ECO:0008006" key="5">
    <source>
        <dbReference type="Google" id="ProtNLM"/>
    </source>
</evidence>
<dbReference type="AlphaFoldDB" id="A0A5B8MKD8"/>
<proteinExistence type="predicted"/>
<feature type="transmembrane region" description="Helical" evidence="2">
    <location>
        <begin position="109"/>
        <end position="129"/>
    </location>
</feature>
<evidence type="ECO:0000256" key="2">
    <source>
        <dbReference type="SAM" id="Phobius"/>
    </source>
</evidence>
<keyword evidence="2" id="KW-0472">Membrane</keyword>
<feature type="transmembrane region" description="Helical" evidence="2">
    <location>
        <begin position="80"/>
        <end position="97"/>
    </location>
</feature>
<keyword evidence="2" id="KW-0812">Transmembrane</keyword>
<dbReference type="InterPro" id="IPR021280">
    <property type="entry name" value="TMEM260-like"/>
</dbReference>
<keyword evidence="2" id="KW-1133">Transmembrane helix</keyword>
<feature type="transmembrane region" description="Helical" evidence="2">
    <location>
        <begin position="311"/>
        <end position="328"/>
    </location>
</feature>
<evidence type="ECO:0000256" key="1">
    <source>
        <dbReference type="SAM" id="MobiDB-lite"/>
    </source>
</evidence>
<dbReference type="Proteomes" id="UP000316726">
    <property type="component" value="Chromosome 3"/>
</dbReference>
<feature type="transmembrane region" description="Helical" evidence="2">
    <location>
        <begin position="190"/>
        <end position="220"/>
    </location>
</feature>
<feature type="transmembrane region" description="Helical" evidence="2">
    <location>
        <begin position="135"/>
        <end position="153"/>
    </location>
</feature>
<evidence type="ECO:0000313" key="3">
    <source>
        <dbReference type="EMBL" id="QDZ19832.1"/>
    </source>
</evidence>